<dbReference type="EMBL" id="CP035493">
    <property type="protein sequence ID" value="QAY71391.1"/>
    <property type="molecule type" value="Genomic_DNA"/>
</dbReference>
<feature type="region of interest" description="Disordered" evidence="2">
    <location>
        <begin position="218"/>
        <end position="239"/>
    </location>
</feature>
<proteinExistence type="predicted"/>
<gene>
    <name evidence="3" type="primary">cas5e</name>
    <name evidence="3" type="ORF">ET471_16265</name>
</gene>
<evidence type="ECO:0000256" key="1">
    <source>
        <dbReference type="ARBA" id="ARBA00023118"/>
    </source>
</evidence>
<organism evidence="3 4">
    <name type="scientific">Xylanimonas protaetiae</name>
    <dbReference type="NCBI Taxonomy" id="2509457"/>
    <lineage>
        <taxon>Bacteria</taxon>
        <taxon>Bacillati</taxon>
        <taxon>Actinomycetota</taxon>
        <taxon>Actinomycetes</taxon>
        <taxon>Micrococcales</taxon>
        <taxon>Promicromonosporaceae</taxon>
        <taxon>Xylanimonas</taxon>
    </lineage>
</organism>
<dbReference type="InterPro" id="IPR013422">
    <property type="entry name" value="CRISPR-assoc_prot_Cas5_N"/>
</dbReference>
<dbReference type="InterPro" id="IPR010147">
    <property type="entry name" value="CRISPR-assoc_prot_CasD"/>
</dbReference>
<dbReference type="NCBIfam" id="TIGR02593">
    <property type="entry name" value="CRISPR_cas5"/>
    <property type="match status" value="1"/>
</dbReference>
<dbReference type="Pfam" id="PF09704">
    <property type="entry name" value="Cas_Cas5d"/>
    <property type="match status" value="1"/>
</dbReference>
<dbReference type="GO" id="GO:0043571">
    <property type="term" value="P:maintenance of CRISPR repeat elements"/>
    <property type="evidence" value="ECO:0007669"/>
    <property type="project" value="InterPro"/>
</dbReference>
<dbReference type="RefSeq" id="WP_129190031.1">
    <property type="nucleotide sequence ID" value="NZ_CP035493.1"/>
</dbReference>
<evidence type="ECO:0000313" key="3">
    <source>
        <dbReference type="EMBL" id="QAY71391.1"/>
    </source>
</evidence>
<evidence type="ECO:0000256" key="2">
    <source>
        <dbReference type="SAM" id="MobiDB-lite"/>
    </source>
</evidence>
<evidence type="ECO:0000313" key="4">
    <source>
        <dbReference type="Proteomes" id="UP000292118"/>
    </source>
</evidence>
<dbReference type="NCBIfam" id="TIGR01868">
    <property type="entry name" value="casD_Cas5e"/>
    <property type="match status" value="2"/>
</dbReference>
<dbReference type="AlphaFoldDB" id="A0A4V0YGJ1"/>
<dbReference type="OrthoDB" id="3189549at2"/>
<dbReference type="GO" id="GO:0003723">
    <property type="term" value="F:RNA binding"/>
    <property type="evidence" value="ECO:0007669"/>
    <property type="project" value="InterPro"/>
</dbReference>
<dbReference type="Gene3D" id="3.30.70.2660">
    <property type="match status" value="1"/>
</dbReference>
<dbReference type="Proteomes" id="UP000292118">
    <property type="component" value="Chromosome"/>
</dbReference>
<keyword evidence="1" id="KW-0051">Antiviral defense</keyword>
<keyword evidence="4" id="KW-1185">Reference proteome</keyword>
<accession>A0A4V0YGJ1</accession>
<reference evidence="3 4" key="1">
    <citation type="submission" date="2019-01" db="EMBL/GenBank/DDBJ databases">
        <title>Genome sequencing of strain FW10M-9.</title>
        <authorList>
            <person name="Heo J."/>
            <person name="Kim S.-J."/>
            <person name="Kim J.-S."/>
            <person name="Hong S.-B."/>
            <person name="Kwon S.-W."/>
        </authorList>
    </citation>
    <scope>NUCLEOTIDE SEQUENCE [LARGE SCALE GENOMIC DNA]</scope>
    <source>
        <strain evidence="3 4">FW10M-9</strain>
    </source>
</reference>
<dbReference type="KEGG" id="xya:ET471_16265"/>
<name>A0A4V0YGJ1_9MICO</name>
<dbReference type="InterPro" id="IPR021124">
    <property type="entry name" value="CRISPR-assoc_prot_Cas5"/>
</dbReference>
<protein>
    <submittedName>
        <fullName evidence="3">Type I-E CRISPR-associated protein Cas5/CasD</fullName>
    </submittedName>
</protein>
<sequence length="239" mass="26409">MTTLLLRLSGPMQAWGESSRFARRGTEKAPTKSGVIGLLAAARGLRRTDPLEELLSLRFGVRVDQPGRVERDFHTTRTADGTRSFPLTERFYLTDATFVAAVEGEQGLIDALDDALRHPAFPLYLGRRSCPPVGPVTLGTRDASLWAALHAEPWQAAPWWRRKQDARVDVEVLVDAAAVPPEEQAHTATEHHDEPVSFDPRLREYGWRSVSRTHVAVVNDQPRPPRAASHDPFAALGGA</sequence>
<dbReference type="CDD" id="cd09645">
    <property type="entry name" value="Cas5_I-E"/>
    <property type="match status" value="1"/>
</dbReference>
<dbReference type="GO" id="GO:0051607">
    <property type="term" value="P:defense response to virus"/>
    <property type="evidence" value="ECO:0007669"/>
    <property type="project" value="UniProtKB-KW"/>
</dbReference>